<accession>A0ABD0V763</accession>
<keyword evidence="9" id="KW-1185">Reference proteome</keyword>
<reference evidence="8 9" key="1">
    <citation type="journal article" date="2024" name="Plant Biotechnol. J.">
        <title>Dendrobium thyrsiflorum genome and its molecular insights into genes involved in important horticultural traits.</title>
        <authorList>
            <person name="Chen B."/>
            <person name="Wang J.Y."/>
            <person name="Zheng P.J."/>
            <person name="Li K.L."/>
            <person name="Liang Y.M."/>
            <person name="Chen X.F."/>
            <person name="Zhang C."/>
            <person name="Zhao X."/>
            <person name="He X."/>
            <person name="Zhang G.Q."/>
            <person name="Liu Z.J."/>
            <person name="Xu Q."/>
        </authorList>
    </citation>
    <scope>NUCLEOTIDE SEQUENCE [LARGE SCALE GENOMIC DNA]</scope>
    <source>
        <strain evidence="8">GZMU011</strain>
    </source>
</reference>
<dbReference type="Pfam" id="PF06749">
    <property type="entry name" value="DUF1218"/>
    <property type="match status" value="1"/>
</dbReference>
<dbReference type="GO" id="GO:0012505">
    <property type="term" value="C:endomembrane system"/>
    <property type="evidence" value="ECO:0007669"/>
    <property type="project" value="UniProtKB-SubCell"/>
</dbReference>
<dbReference type="PANTHER" id="PTHR31769">
    <property type="entry name" value="OS07G0462200 PROTEIN-RELATED"/>
    <property type="match status" value="1"/>
</dbReference>
<evidence type="ECO:0000256" key="2">
    <source>
        <dbReference type="ARBA" id="ARBA00022692"/>
    </source>
</evidence>
<comment type="subcellular location">
    <subcellularLocation>
        <location evidence="1">Endomembrane system</location>
        <topology evidence="1">Multi-pass membrane protein</topology>
    </subcellularLocation>
</comment>
<name>A0ABD0V763_DENTH</name>
<sequence length="234" mass="26030">MNSGRVDIRGFKRLRECCERRRETKMIAGSSVAWKKQNELHFDCILLTQIRLELEASNELLTLTPFADRDTVAAVGFSADNRDGVLQASDVVTRTLGACIYPKSPAVYLGLFSAVAVAIDQAVINFVSGVTFVIAFLLLLIGSTLNDQKGMQKIYLGVYYYVLKHEVFSGGAIVSLSSVALRIIYYLALQKPKSSQPWDPPLNHGIALGQPHIPPRIENPIFMHEDTYNRQQVS</sequence>
<feature type="transmembrane region" description="Helical" evidence="7">
    <location>
        <begin position="122"/>
        <end position="141"/>
    </location>
</feature>
<keyword evidence="5 7" id="KW-0472">Membrane</keyword>
<organism evidence="8 9">
    <name type="scientific">Dendrobium thyrsiflorum</name>
    <name type="common">Pinecone-like raceme dendrobium</name>
    <name type="synonym">Orchid</name>
    <dbReference type="NCBI Taxonomy" id="117978"/>
    <lineage>
        <taxon>Eukaryota</taxon>
        <taxon>Viridiplantae</taxon>
        <taxon>Streptophyta</taxon>
        <taxon>Embryophyta</taxon>
        <taxon>Tracheophyta</taxon>
        <taxon>Spermatophyta</taxon>
        <taxon>Magnoliopsida</taxon>
        <taxon>Liliopsida</taxon>
        <taxon>Asparagales</taxon>
        <taxon>Orchidaceae</taxon>
        <taxon>Epidendroideae</taxon>
        <taxon>Malaxideae</taxon>
        <taxon>Dendrobiinae</taxon>
        <taxon>Dendrobium</taxon>
    </lineage>
</organism>
<dbReference type="EMBL" id="JANQDX010000008">
    <property type="protein sequence ID" value="KAL0920675.1"/>
    <property type="molecule type" value="Genomic_DNA"/>
</dbReference>
<comment type="similarity">
    <text evidence="6">Belongs to the DESIGUAL family.</text>
</comment>
<proteinExistence type="inferred from homology"/>
<evidence type="ECO:0000313" key="8">
    <source>
        <dbReference type="EMBL" id="KAL0920675.1"/>
    </source>
</evidence>
<evidence type="ECO:0000256" key="3">
    <source>
        <dbReference type="ARBA" id="ARBA00022729"/>
    </source>
</evidence>
<evidence type="ECO:0000313" key="9">
    <source>
        <dbReference type="Proteomes" id="UP001552299"/>
    </source>
</evidence>
<dbReference type="Proteomes" id="UP001552299">
    <property type="component" value="Unassembled WGS sequence"/>
</dbReference>
<evidence type="ECO:0000256" key="5">
    <source>
        <dbReference type="ARBA" id="ARBA00023136"/>
    </source>
</evidence>
<feature type="transmembrane region" description="Helical" evidence="7">
    <location>
        <begin position="167"/>
        <end position="188"/>
    </location>
</feature>
<evidence type="ECO:0000256" key="1">
    <source>
        <dbReference type="ARBA" id="ARBA00004127"/>
    </source>
</evidence>
<gene>
    <name evidence="8" type="ORF">M5K25_009832</name>
</gene>
<dbReference type="InterPro" id="IPR009606">
    <property type="entry name" value="DEAL/Modifying_wall_lignin1/2"/>
</dbReference>
<protein>
    <submittedName>
        <fullName evidence="8">Uncharacterized protein</fullName>
    </submittedName>
</protein>
<evidence type="ECO:0000256" key="4">
    <source>
        <dbReference type="ARBA" id="ARBA00022989"/>
    </source>
</evidence>
<evidence type="ECO:0000256" key="6">
    <source>
        <dbReference type="ARBA" id="ARBA00029467"/>
    </source>
</evidence>
<dbReference type="InterPro" id="IPR052222">
    <property type="entry name" value="DESIGUAL"/>
</dbReference>
<comment type="caution">
    <text evidence="8">The sequence shown here is derived from an EMBL/GenBank/DDBJ whole genome shotgun (WGS) entry which is preliminary data.</text>
</comment>
<keyword evidence="2 7" id="KW-0812">Transmembrane</keyword>
<keyword evidence="4 7" id="KW-1133">Transmembrane helix</keyword>
<evidence type="ECO:0000256" key="7">
    <source>
        <dbReference type="SAM" id="Phobius"/>
    </source>
</evidence>
<keyword evidence="3" id="KW-0732">Signal</keyword>
<dbReference type="AlphaFoldDB" id="A0ABD0V763"/>